<comment type="caution">
    <text evidence="9">The sequence shown here is derived from an EMBL/GenBank/DDBJ whole genome shotgun (WGS) entry which is preliminary data.</text>
</comment>
<evidence type="ECO:0000256" key="1">
    <source>
        <dbReference type="ARBA" id="ARBA00004811"/>
    </source>
</evidence>
<dbReference type="EC" id="2.5.1.19" evidence="3"/>
<dbReference type="PIRSF" id="PIRSF000505">
    <property type="entry name" value="EPSPS"/>
    <property type="match status" value="1"/>
</dbReference>
<evidence type="ECO:0000256" key="2">
    <source>
        <dbReference type="ARBA" id="ARBA00009948"/>
    </source>
</evidence>
<dbReference type="GO" id="GO:0009423">
    <property type="term" value="P:chorismate biosynthetic process"/>
    <property type="evidence" value="ECO:0007669"/>
    <property type="project" value="UniProtKB-UniPathway"/>
</dbReference>
<dbReference type="UniPathway" id="UPA00053">
    <property type="reaction ID" value="UER00089"/>
</dbReference>
<evidence type="ECO:0000256" key="3">
    <source>
        <dbReference type="ARBA" id="ARBA00012450"/>
    </source>
</evidence>
<dbReference type="Proteomes" id="UP000074294">
    <property type="component" value="Unassembled WGS sequence"/>
</dbReference>
<comment type="pathway">
    <text evidence="1">Metabolic intermediate biosynthesis; chorismate biosynthesis; chorismate from D-erythrose 4-phosphate and phosphoenolpyruvate: step 6/7.</text>
</comment>
<keyword evidence="4" id="KW-0028">Amino-acid biosynthesis</keyword>
<dbReference type="EMBL" id="LQMQ01000003">
    <property type="protein sequence ID" value="KUO42573.1"/>
    <property type="molecule type" value="Genomic_DNA"/>
</dbReference>
<evidence type="ECO:0000256" key="6">
    <source>
        <dbReference type="ARBA" id="ARBA00023141"/>
    </source>
</evidence>
<dbReference type="InterPro" id="IPR036968">
    <property type="entry name" value="Enolpyruvate_Tfrase_sf"/>
</dbReference>
<dbReference type="STRING" id="1776334.APZ16_01975"/>
<sequence>MNLIVNPATSINGEVEAPPSKLHTQFSTAIAILANGKCTIESPLRVRDTTVMLKAAESLGAVVKRSQEKWSIWGLNGEIKSDKNNLDAKNSGTAICLLTALTTLSPTPIVLNGDSQLRSRPMPGFLKALRSLGADVYSTKPDDSPPFMVFGGGFTGGKVKLGSIESRYLPALLVAAPYAKKKVELKLRDPPTDLVSELMKIGHVKITEKKNTLQVPNQAYRAFSYRIPQEISGAAPFIVAASLTHSSIKINYTGQLTYRDREFLKYLKSFGIEMQISRKYISLEGKQRLKAARLNLTSAPEFLPLLAVTACLARGKTLLYGAESARTMKSDRIAAIANELRRMRARVLERNDGLLIQGPTALRGCEVDGHSDYAITAALVVAALVSTGATTIKNGVESLLSAYSRFMSTFQALGADIRYSQPSP</sequence>
<accession>A0A147K134</accession>
<keyword evidence="5" id="KW-0808">Transferase</keyword>
<gene>
    <name evidence="9" type="ORF">APZ16_01975</name>
</gene>
<reference evidence="9 10" key="1">
    <citation type="journal article" date="2016" name="Nat. Microbiol.">
        <title>Genomic inference of the metabolism of cosmopolitan subsurface Archaea, Hadesarchaea.</title>
        <authorList>
            <person name="Baker B.J."/>
            <person name="Saw J.H."/>
            <person name="Lind A.E."/>
            <person name="Lazar C.S."/>
            <person name="Hinrichs K.-U."/>
            <person name="Teske A.P."/>
            <person name="Ettema T.J."/>
        </authorList>
    </citation>
    <scope>NUCLEOTIDE SEQUENCE [LARGE SCALE GENOMIC DNA]</scope>
</reference>
<dbReference type="Gene3D" id="3.65.10.10">
    <property type="entry name" value="Enolpyruvate transferase domain"/>
    <property type="match status" value="2"/>
</dbReference>
<dbReference type="PANTHER" id="PTHR21090:SF5">
    <property type="entry name" value="PENTAFUNCTIONAL AROM POLYPEPTIDE"/>
    <property type="match status" value="1"/>
</dbReference>
<organism evidence="9 10">
    <name type="scientific">Hadarchaeum yellowstonense</name>
    <dbReference type="NCBI Taxonomy" id="1776334"/>
    <lineage>
        <taxon>Archaea</taxon>
        <taxon>Methanobacteriati</taxon>
        <taxon>Candidatus Hadarchaeota</taxon>
        <taxon>Candidatus Hadarchaeia</taxon>
        <taxon>Candidatus Hadarchaeales</taxon>
        <taxon>Candidatus Hadarchaeaceae</taxon>
        <taxon>Candidatus Hadarchaeum</taxon>
    </lineage>
</organism>
<dbReference type="InterPro" id="IPR001986">
    <property type="entry name" value="Enolpyruvate_Tfrase_dom"/>
</dbReference>
<dbReference type="Pfam" id="PF00275">
    <property type="entry name" value="EPSP_synthase"/>
    <property type="match status" value="1"/>
</dbReference>
<evidence type="ECO:0000313" key="10">
    <source>
        <dbReference type="Proteomes" id="UP000074294"/>
    </source>
</evidence>
<dbReference type="AlphaFoldDB" id="A0A147K134"/>
<dbReference type="SUPFAM" id="SSF55205">
    <property type="entry name" value="EPT/RTPC-like"/>
    <property type="match status" value="1"/>
</dbReference>
<feature type="domain" description="Enolpyruvate transferase" evidence="8">
    <location>
        <begin position="6"/>
        <end position="394"/>
    </location>
</feature>
<name>A0A147K134_HADYE</name>
<dbReference type="GO" id="GO:0008652">
    <property type="term" value="P:amino acid biosynthetic process"/>
    <property type="evidence" value="ECO:0007669"/>
    <property type="project" value="UniProtKB-KW"/>
</dbReference>
<keyword evidence="6" id="KW-0057">Aromatic amino acid biosynthesis</keyword>
<dbReference type="InterPro" id="IPR006264">
    <property type="entry name" value="EPSP_synthase"/>
</dbReference>
<dbReference type="PANTHER" id="PTHR21090">
    <property type="entry name" value="AROM/DEHYDROQUINATE SYNTHASE"/>
    <property type="match status" value="1"/>
</dbReference>
<dbReference type="GO" id="GO:0003866">
    <property type="term" value="F:3-phosphoshikimate 1-carboxyvinyltransferase activity"/>
    <property type="evidence" value="ECO:0007669"/>
    <property type="project" value="UniProtKB-EC"/>
</dbReference>
<comment type="catalytic activity">
    <reaction evidence="7">
        <text>3-phosphoshikimate + phosphoenolpyruvate = 5-O-(1-carboxyvinyl)-3-phosphoshikimate + phosphate</text>
        <dbReference type="Rhea" id="RHEA:21256"/>
        <dbReference type="ChEBI" id="CHEBI:43474"/>
        <dbReference type="ChEBI" id="CHEBI:57701"/>
        <dbReference type="ChEBI" id="CHEBI:58702"/>
        <dbReference type="ChEBI" id="CHEBI:145989"/>
        <dbReference type="EC" id="2.5.1.19"/>
    </reaction>
    <physiologicalReaction direction="left-to-right" evidence="7">
        <dbReference type="Rhea" id="RHEA:21257"/>
    </physiologicalReaction>
</comment>
<evidence type="ECO:0000256" key="4">
    <source>
        <dbReference type="ARBA" id="ARBA00022605"/>
    </source>
</evidence>
<dbReference type="GO" id="GO:0009073">
    <property type="term" value="P:aromatic amino acid family biosynthetic process"/>
    <property type="evidence" value="ECO:0007669"/>
    <property type="project" value="UniProtKB-KW"/>
</dbReference>
<dbReference type="InterPro" id="IPR013792">
    <property type="entry name" value="RNA3'P_cycl/enolpyr_Trfase_a/b"/>
</dbReference>
<protein>
    <recommendedName>
        <fullName evidence="3">3-phosphoshikimate 1-carboxyvinyltransferase</fullName>
        <ecNumber evidence="3">2.5.1.19</ecNumber>
    </recommendedName>
</protein>
<comment type="similarity">
    <text evidence="2">Belongs to the EPSP synthase family.</text>
</comment>
<proteinExistence type="inferred from homology"/>
<evidence type="ECO:0000259" key="8">
    <source>
        <dbReference type="Pfam" id="PF00275"/>
    </source>
</evidence>
<evidence type="ECO:0000313" key="9">
    <source>
        <dbReference type="EMBL" id="KUO42573.1"/>
    </source>
</evidence>
<evidence type="ECO:0000256" key="5">
    <source>
        <dbReference type="ARBA" id="ARBA00022679"/>
    </source>
</evidence>
<evidence type="ECO:0000256" key="7">
    <source>
        <dbReference type="ARBA" id="ARBA00044633"/>
    </source>
</evidence>